<evidence type="ECO:0000313" key="6">
    <source>
        <dbReference type="EMBL" id="KAJ9150927.1"/>
    </source>
</evidence>
<dbReference type="InterPro" id="IPR036259">
    <property type="entry name" value="MFS_trans_sf"/>
</dbReference>
<dbReference type="GO" id="GO:0022857">
    <property type="term" value="F:transmembrane transporter activity"/>
    <property type="evidence" value="ECO:0007669"/>
    <property type="project" value="InterPro"/>
</dbReference>
<dbReference type="SUPFAM" id="SSF103473">
    <property type="entry name" value="MFS general substrate transporter"/>
    <property type="match status" value="1"/>
</dbReference>
<keyword evidence="3 5" id="KW-1133">Transmembrane helix</keyword>
<accession>A0AA38RLH0</accession>
<dbReference type="AlphaFoldDB" id="A0AA38RLH0"/>
<evidence type="ECO:0000313" key="7">
    <source>
        <dbReference type="Proteomes" id="UP001174694"/>
    </source>
</evidence>
<feature type="transmembrane region" description="Helical" evidence="5">
    <location>
        <begin position="106"/>
        <end position="134"/>
    </location>
</feature>
<comment type="caution">
    <text evidence="6">The sequence shown here is derived from an EMBL/GenBank/DDBJ whole genome shotgun (WGS) entry which is preliminary data.</text>
</comment>
<feature type="transmembrane region" description="Helical" evidence="5">
    <location>
        <begin position="177"/>
        <end position="197"/>
    </location>
</feature>
<feature type="transmembrane region" description="Helical" evidence="5">
    <location>
        <begin position="146"/>
        <end position="165"/>
    </location>
</feature>
<feature type="transmembrane region" description="Helical" evidence="5">
    <location>
        <begin position="234"/>
        <end position="254"/>
    </location>
</feature>
<dbReference type="PANTHER" id="PTHR23294:SF59">
    <property type="entry name" value="UNC93-LIKE PROTEIN C922.05C"/>
    <property type="match status" value="1"/>
</dbReference>
<keyword evidence="2 5" id="KW-0812">Transmembrane</keyword>
<feature type="transmembrane region" description="Helical" evidence="5">
    <location>
        <begin position="18"/>
        <end position="38"/>
    </location>
</feature>
<feature type="transmembrane region" description="Helical" evidence="5">
    <location>
        <begin position="405"/>
        <end position="424"/>
    </location>
</feature>
<dbReference type="GO" id="GO:0016020">
    <property type="term" value="C:membrane"/>
    <property type="evidence" value="ECO:0007669"/>
    <property type="project" value="UniProtKB-SubCell"/>
</dbReference>
<feature type="transmembrane region" description="Helical" evidence="5">
    <location>
        <begin position="81"/>
        <end position="100"/>
    </location>
</feature>
<evidence type="ECO:0000256" key="4">
    <source>
        <dbReference type="ARBA" id="ARBA00023136"/>
    </source>
</evidence>
<evidence type="ECO:0000256" key="5">
    <source>
        <dbReference type="SAM" id="Phobius"/>
    </source>
</evidence>
<evidence type="ECO:0000256" key="3">
    <source>
        <dbReference type="ARBA" id="ARBA00022989"/>
    </source>
</evidence>
<dbReference type="InterPro" id="IPR011701">
    <property type="entry name" value="MFS"/>
</dbReference>
<gene>
    <name evidence="6" type="ORF">NKR23_g3483</name>
</gene>
<feature type="transmembrane region" description="Helical" evidence="5">
    <location>
        <begin position="50"/>
        <end position="69"/>
    </location>
</feature>
<name>A0AA38RLH0_9PEZI</name>
<keyword evidence="4 5" id="KW-0472">Membrane</keyword>
<sequence length="468" mass="50291">MGVETEEKHPVTWYRSTIYSAFMVAATAFTCPGIFGALNGMGAGGGASPGISNAANAIVFGTLAVGSLFVGGISNRISPKWTLAIGTLGYAPYAAGFYVVDRYGASWLLLFGAVLIGISACFLWVGSGAIFMGYSEENRKGFATSLKFALQNLGASIGGMISLALNVQRAYRGSVSHSTYIVMMTIMCLGVPFALLLPPASKVQRTDGRKVIINKSPSLAHEFKILGAMLKKPVIIALLPLMVYSQWFLSYQWQFNFAYFTVRTRALNSMLFYLGGLIAALLLGQLLDWERYSRKTRARVGTLIVVGFTGTSWIVGQAVQVHYSKTLPTLDWAEESYGLGCFVFLLWGVSDPLVTTLLYWLNGSLTNSINEATFLAALINGVGSFGTTFGFVVSAMDFNYNGACALNLALFFLSVPGLIWVGFFQVSNTSHGSTLTKFGVIDTDGSSTDTSETVTTLPVVLGDEKGTK</sequence>
<dbReference type="InterPro" id="IPR051617">
    <property type="entry name" value="UNC-93-like_regulator"/>
</dbReference>
<proteinExistence type="predicted"/>
<dbReference type="PANTHER" id="PTHR23294">
    <property type="entry name" value="ET TRANSLATION PRODUCT-RELATED"/>
    <property type="match status" value="1"/>
</dbReference>
<feature type="transmembrane region" description="Helical" evidence="5">
    <location>
        <begin position="336"/>
        <end position="361"/>
    </location>
</feature>
<evidence type="ECO:0000256" key="2">
    <source>
        <dbReference type="ARBA" id="ARBA00022692"/>
    </source>
</evidence>
<comment type="subcellular location">
    <subcellularLocation>
        <location evidence="1">Membrane</location>
        <topology evidence="1">Multi-pass membrane protein</topology>
    </subcellularLocation>
</comment>
<feature type="transmembrane region" description="Helical" evidence="5">
    <location>
        <begin position="373"/>
        <end position="393"/>
    </location>
</feature>
<reference evidence="6" key="1">
    <citation type="submission" date="2022-07" db="EMBL/GenBank/DDBJ databases">
        <title>Fungi with potential for degradation of polypropylene.</title>
        <authorList>
            <person name="Gostincar C."/>
        </authorList>
    </citation>
    <scope>NUCLEOTIDE SEQUENCE</scope>
    <source>
        <strain evidence="6">EXF-13308</strain>
    </source>
</reference>
<evidence type="ECO:0000256" key="1">
    <source>
        <dbReference type="ARBA" id="ARBA00004141"/>
    </source>
</evidence>
<feature type="transmembrane region" description="Helical" evidence="5">
    <location>
        <begin position="266"/>
        <end position="286"/>
    </location>
</feature>
<dbReference type="EMBL" id="JANBVO010000007">
    <property type="protein sequence ID" value="KAJ9150927.1"/>
    <property type="molecule type" value="Genomic_DNA"/>
</dbReference>
<dbReference type="Pfam" id="PF07690">
    <property type="entry name" value="MFS_1"/>
    <property type="match status" value="1"/>
</dbReference>
<dbReference type="Proteomes" id="UP001174694">
    <property type="component" value="Unassembled WGS sequence"/>
</dbReference>
<feature type="transmembrane region" description="Helical" evidence="5">
    <location>
        <begin position="298"/>
        <end position="316"/>
    </location>
</feature>
<protein>
    <submittedName>
        <fullName evidence="6">MFS general substrate transporter</fullName>
    </submittedName>
</protein>
<keyword evidence="7" id="KW-1185">Reference proteome</keyword>
<organism evidence="6 7">
    <name type="scientific">Pleurostoma richardsiae</name>
    <dbReference type="NCBI Taxonomy" id="41990"/>
    <lineage>
        <taxon>Eukaryota</taxon>
        <taxon>Fungi</taxon>
        <taxon>Dikarya</taxon>
        <taxon>Ascomycota</taxon>
        <taxon>Pezizomycotina</taxon>
        <taxon>Sordariomycetes</taxon>
        <taxon>Sordariomycetidae</taxon>
        <taxon>Calosphaeriales</taxon>
        <taxon>Pleurostomataceae</taxon>
        <taxon>Pleurostoma</taxon>
    </lineage>
</organism>
<dbReference type="Gene3D" id="1.20.1250.20">
    <property type="entry name" value="MFS general substrate transporter like domains"/>
    <property type="match status" value="1"/>
</dbReference>